<evidence type="ECO:0008006" key="4">
    <source>
        <dbReference type="Google" id="ProtNLM"/>
    </source>
</evidence>
<keyword evidence="3" id="KW-1185">Reference proteome</keyword>
<dbReference type="Proteomes" id="UP000662111">
    <property type="component" value="Unassembled WGS sequence"/>
</dbReference>
<evidence type="ECO:0000256" key="1">
    <source>
        <dbReference type="SAM" id="MobiDB-lite"/>
    </source>
</evidence>
<dbReference type="RefSeq" id="WP_022921169.1">
    <property type="nucleotide sequence ID" value="NZ_BMLB01000001.1"/>
</dbReference>
<evidence type="ECO:0000313" key="2">
    <source>
        <dbReference type="EMBL" id="GGK56042.1"/>
    </source>
</evidence>
<dbReference type="EMBL" id="BMLB01000001">
    <property type="protein sequence ID" value="GGK56042.1"/>
    <property type="molecule type" value="Genomic_DNA"/>
</dbReference>
<sequence length="314" mass="34527">MSSVTTRRAALERGVSLAAQRHRLARGDWQRVFPGVYVTHGSGVTWQERVEAATLARGPGARAGLHCALHLWGLTDVRPQVITLVEPASVHRRRTLPGVRVRRRRRVAVAVRHGIPVTSVAQTVLDVLALPHTTTDELMALVARATRARTTAAQLREELTYHPCHPRRGLLEEVLRAAEEGLESAAELRYARDVEQAHGLPAMQRQAPVDGSAAAGHRRSRRVDFRDPARGVVVEIDGELYHRDRQHQDRARDRQAAGRGDVVLRAGWVDVVATPCELAGDVAGVLAARGWTGRPRPCSSACSLAREDSRRRSA</sequence>
<name>A0ABQ2F3H8_9MICO</name>
<accession>A0ABQ2F3H8</accession>
<comment type="caution">
    <text evidence="2">The sequence shown here is derived from an EMBL/GenBank/DDBJ whole genome shotgun (WGS) entry which is preliminary data.</text>
</comment>
<proteinExistence type="predicted"/>
<evidence type="ECO:0000313" key="3">
    <source>
        <dbReference type="Proteomes" id="UP000662111"/>
    </source>
</evidence>
<feature type="region of interest" description="Disordered" evidence="1">
    <location>
        <begin position="202"/>
        <end position="221"/>
    </location>
</feature>
<gene>
    <name evidence="2" type="ORF">GCM10011509_00500</name>
</gene>
<organism evidence="2 3">
    <name type="scientific">Ornithinimicrobium pekingense</name>
    <dbReference type="NCBI Taxonomy" id="384677"/>
    <lineage>
        <taxon>Bacteria</taxon>
        <taxon>Bacillati</taxon>
        <taxon>Actinomycetota</taxon>
        <taxon>Actinomycetes</taxon>
        <taxon>Micrococcales</taxon>
        <taxon>Ornithinimicrobiaceae</taxon>
        <taxon>Ornithinimicrobium</taxon>
    </lineage>
</organism>
<protein>
    <recommendedName>
        <fullName evidence="4">DUF559 domain-containing protein</fullName>
    </recommendedName>
</protein>
<reference evidence="3" key="1">
    <citation type="journal article" date="2019" name="Int. J. Syst. Evol. Microbiol.">
        <title>The Global Catalogue of Microorganisms (GCM) 10K type strain sequencing project: providing services to taxonomists for standard genome sequencing and annotation.</title>
        <authorList>
            <consortium name="The Broad Institute Genomics Platform"/>
            <consortium name="The Broad Institute Genome Sequencing Center for Infectious Disease"/>
            <person name="Wu L."/>
            <person name="Ma J."/>
        </authorList>
    </citation>
    <scope>NUCLEOTIDE SEQUENCE [LARGE SCALE GENOMIC DNA]</scope>
    <source>
        <strain evidence="3">CGMCC 1.5362</strain>
    </source>
</reference>